<evidence type="ECO:0000256" key="1">
    <source>
        <dbReference type="ARBA" id="ARBA00009369"/>
    </source>
</evidence>
<dbReference type="Pfam" id="PF04085">
    <property type="entry name" value="MreC"/>
    <property type="match status" value="1"/>
</dbReference>
<feature type="compositionally biased region" description="Pro residues" evidence="6">
    <location>
        <begin position="386"/>
        <end position="404"/>
    </location>
</feature>
<feature type="coiled-coil region" evidence="5">
    <location>
        <begin position="101"/>
        <end position="148"/>
    </location>
</feature>
<dbReference type="Gene3D" id="2.40.10.340">
    <property type="entry name" value="Rod shape-determining protein MreC, domain 1"/>
    <property type="match status" value="1"/>
</dbReference>
<dbReference type="PANTHER" id="PTHR34138">
    <property type="entry name" value="CELL SHAPE-DETERMINING PROTEIN MREC"/>
    <property type="match status" value="1"/>
</dbReference>
<dbReference type="NCBIfam" id="TIGR00219">
    <property type="entry name" value="mreC"/>
    <property type="match status" value="1"/>
</dbReference>
<dbReference type="Proteomes" id="UP000295341">
    <property type="component" value="Unassembled WGS sequence"/>
</dbReference>
<dbReference type="RefSeq" id="WP_133882980.1">
    <property type="nucleotide sequence ID" value="NZ_SOBT01000010.1"/>
</dbReference>
<dbReference type="InterPro" id="IPR042177">
    <property type="entry name" value="Cell/Rod_1"/>
</dbReference>
<evidence type="ECO:0000256" key="5">
    <source>
        <dbReference type="SAM" id="Coils"/>
    </source>
</evidence>
<feature type="compositionally biased region" description="Low complexity" evidence="6">
    <location>
        <begin position="339"/>
        <end position="351"/>
    </location>
</feature>
<evidence type="ECO:0000313" key="8">
    <source>
        <dbReference type="EMBL" id="TDU26820.1"/>
    </source>
</evidence>
<dbReference type="InterPro" id="IPR007221">
    <property type="entry name" value="MreC"/>
</dbReference>
<feature type="compositionally biased region" description="Low complexity" evidence="6">
    <location>
        <begin position="375"/>
        <end position="385"/>
    </location>
</feature>
<organism evidence="8 9">
    <name type="scientific">Panacagrimonas perspica</name>
    <dbReference type="NCBI Taxonomy" id="381431"/>
    <lineage>
        <taxon>Bacteria</taxon>
        <taxon>Pseudomonadati</taxon>
        <taxon>Pseudomonadota</taxon>
        <taxon>Gammaproteobacteria</taxon>
        <taxon>Nevskiales</taxon>
        <taxon>Nevskiaceae</taxon>
        <taxon>Panacagrimonas</taxon>
    </lineage>
</organism>
<dbReference type="OrthoDB" id="9808025at2"/>
<comment type="similarity">
    <text evidence="1">Belongs to the MreC family.</text>
</comment>
<dbReference type="EMBL" id="SOBT01000010">
    <property type="protein sequence ID" value="TDU26820.1"/>
    <property type="molecule type" value="Genomic_DNA"/>
</dbReference>
<proteinExistence type="inferred from homology"/>
<comment type="caution">
    <text evidence="8">The sequence shown here is derived from an EMBL/GenBank/DDBJ whole genome shotgun (WGS) entry which is preliminary data.</text>
</comment>
<dbReference type="GO" id="GO:0005886">
    <property type="term" value="C:plasma membrane"/>
    <property type="evidence" value="ECO:0007669"/>
    <property type="project" value="TreeGrafter"/>
</dbReference>
<protein>
    <recommendedName>
        <fullName evidence="2">Cell shape-determining protein MreC</fullName>
    </recommendedName>
    <alternativeName>
        <fullName evidence="4">Cell shape protein MreC</fullName>
    </alternativeName>
</protein>
<feature type="domain" description="Rod shape-determining protein MreC beta-barrel core" evidence="7">
    <location>
        <begin position="154"/>
        <end position="300"/>
    </location>
</feature>
<dbReference type="GO" id="GO:0008360">
    <property type="term" value="P:regulation of cell shape"/>
    <property type="evidence" value="ECO:0007669"/>
    <property type="project" value="UniProtKB-KW"/>
</dbReference>
<reference evidence="8 9" key="1">
    <citation type="submission" date="2019-03" db="EMBL/GenBank/DDBJ databases">
        <title>Genomic Encyclopedia of Type Strains, Phase IV (KMG-IV): sequencing the most valuable type-strain genomes for metagenomic binning, comparative biology and taxonomic classification.</title>
        <authorList>
            <person name="Goeker M."/>
        </authorList>
    </citation>
    <scope>NUCLEOTIDE SEQUENCE [LARGE SCALE GENOMIC DNA]</scope>
    <source>
        <strain evidence="8 9">DSM 26377</strain>
    </source>
</reference>
<evidence type="ECO:0000256" key="3">
    <source>
        <dbReference type="ARBA" id="ARBA00022960"/>
    </source>
</evidence>
<feature type="region of interest" description="Disordered" evidence="6">
    <location>
        <begin position="339"/>
        <end position="404"/>
    </location>
</feature>
<evidence type="ECO:0000256" key="2">
    <source>
        <dbReference type="ARBA" id="ARBA00013855"/>
    </source>
</evidence>
<evidence type="ECO:0000259" key="7">
    <source>
        <dbReference type="Pfam" id="PF04085"/>
    </source>
</evidence>
<name>A0A4R7P1S0_9GAMM</name>
<accession>A0A4R7P1S0</accession>
<evidence type="ECO:0000256" key="4">
    <source>
        <dbReference type="ARBA" id="ARBA00032089"/>
    </source>
</evidence>
<dbReference type="PANTHER" id="PTHR34138:SF1">
    <property type="entry name" value="CELL SHAPE-DETERMINING PROTEIN MREC"/>
    <property type="match status" value="1"/>
</dbReference>
<dbReference type="Gene3D" id="2.40.10.350">
    <property type="entry name" value="Rod shape-determining protein MreC, domain 2"/>
    <property type="match status" value="1"/>
</dbReference>
<evidence type="ECO:0000313" key="9">
    <source>
        <dbReference type="Proteomes" id="UP000295341"/>
    </source>
</evidence>
<evidence type="ECO:0000256" key="6">
    <source>
        <dbReference type="SAM" id="MobiDB-lite"/>
    </source>
</evidence>
<sequence length="404" mass="42139">MRRSGGGSNLRATHFIRLNREGASLNSLSASSHKPLFPRGPGLGLKTLALLMVCGGLMAAELDGERIKSPREWLAVALRPVVWMAELPDQVGLAFEHLDSRQRLLNENIALKNRQLTLEAQLQRYAALDAENRRIRELLDASARLTDQVAVADIVAANQDPYRQQITLNKGERDGVYRGQAIIDASGVLGQVVEVLPGTSIGLLLTDPDHGIPVEINRNGLQAIALGQGSGQRLRLSFLPANAEIMKGDLVVSSSLGGRFPAGFPVGRVESVEHTPGGHFKEALVTPAARVGQGRQALLVWSERPAIDALQASEAAAAEAQQIKPAASAVAAKPAAKPAVAAKPATPAQPTQAPPSTQPPAAKPAPASPPPPAEKPATPASATPAPAAPEPAAPARPAPTAPGP</sequence>
<keyword evidence="3" id="KW-0133">Cell shape</keyword>
<dbReference type="InterPro" id="IPR042175">
    <property type="entry name" value="Cell/Rod_MreC_2"/>
</dbReference>
<dbReference type="InterPro" id="IPR055342">
    <property type="entry name" value="MreC_beta-barrel_core"/>
</dbReference>
<keyword evidence="5" id="KW-0175">Coiled coil</keyword>
<feature type="compositionally biased region" description="Pro residues" evidence="6">
    <location>
        <begin position="352"/>
        <end position="374"/>
    </location>
</feature>
<gene>
    <name evidence="8" type="ORF">DFR24_3851</name>
</gene>
<dbReference type="AlphaFoldDB" id="A0A4R7P1S0"/>
<keyword evidence="9" id="KW-1185">Reference proteome</keyword>